<organism evidence="2 3">
    <name type="scientific">Parascaris univalens</name>
    <name type="common">Nematode worm</name>
    <dbReference type="NCBI Taxonomy" id="6257"/>
    <lineage>
        <taxon>Eukaryota</taxon>
        <taxon>Metazoa</taxon>
        <taxon>Ecdysozoa</taxon>
        <taxon>Nematoda</taxon>
        <taxon>Chromadorea</taxon>
        <taxon>Rhabditida</taxon>
        <taxon>Spirurina</taxon>
        <taxon>Ascaridomorpha</taxon>
        <taxon>Ascaridoidea</taxon>
        <taxon>Ascarididae</taxon>
        <taxon>Parascaris</taxon>
    </lineage>
</organism>
<evidence type="ECO:0000313" key="3">
    <source>
        <dbReference type="WBParaSite" id="PgR055_g030_t01"/>
    </source>
</evidence>
<dbReference type="AlphaFoldDB" id="A0A915BRS4"/>
<accession>A0A915BRS4</accession>
<proteinExistence type="predicted"/>
<feature type="region of interest" description="Disordered" evidence="1">
    <location>
        <begin position="1"/>
        <end position="68"/>
    </location>
</feature>
<feature type="compositionally biased region" description="Low complexity" evidence="1">
    <location>
        <begin position="92"/>
        <end position="103"/>
    </location>
</feature>
<name>A0A915BRS4_PARUN</name>
<feature type="region of interest" description="Disordered" evidence="1">
    <location>
        <begin position="86"/>
        <end position="106"/>
    </location>
</feature>
<dbReference type="WBParaSite" id="PgR055_g030_t01">
    <property type="protein sequence ID" value="PgR055_g030_t01"/>
    <property type="gene ID" value="PgR055_g030"/>
</dbReference>
<protein>
    <submittedName>
        <fullName evidence="3">Uncharacterized protein</fullName>
    </submittedName>
</protein>
<feature type="compositionally biased region" description="Basic residues" evidence="1">
    <location>
        <begin position="16"/>
        <end position="25"/>
    </location>
</feature>
<feature type="region of interest" description="Disordered" evidence="1">
    <location>
        <begin position="151"/>
        <end position="173"/>
    </location>
</feature>
<evidence type="ECO:0000313" key="2">
    <source>
        <dbReference type="Proteomes" id="UP000887569"/>
    </source>
</evidence>
<reference evidence="3" key="1">
    <citation type="submission" date="2022-11" db="UniProtKB">
        <authorList>
            <consortium name="WormBaseParasite"/>
        </authorList>
    </citation>
    <scope>IDENTIFICATION</scope>
</reference>
<keyword evidence="2" id="KW-1185">Reference proteome</keyword>
<evidence type="ECO:0000256" key="1">
    <source>
        <dbReference type="SAM" id="MobiDB-lite"/>
    </source>
</evidence>
<dbReference type="Proteomes" id="UP000887569">
    <property type="component" value="Unplaced"/>
</dbReference>
<sequence>MTDISRASANGDGDRKHKGVLRRSLRSSASKFAASVKQKVSTLESSVRRRHPFSPLSDDSPNTTVVGPDEISYIDGRRYEFSEGGIMRTPDASPSPWNASANSRRTKTKLPKEFLLDVSNDKEERNFKERLAKQLARCRIWQHSSLMNGRGACRNGKRKLQPNDRQSLEANRKENNAPELIAVRRVSSSKLFRKHLF</sequence>